<evidence type="ECO:0000313" key="2">
    <source>
        <dbReference type="Proteomes" id="UP001062846"/>
    </source>
</evidence>
<evidence type="ECO:0000313" key="1">
    <source>
        <dbReference type="EMBL" id="KAI8539428.1"/>
    </source>
</evidence>
<accession>A0ACC0MGI1</accession>
<keyword evidence="2" id="KW-1185">Reference proteome</keyword>
<comment type="caution">
    <text evidence="1">The sequence shown here is derived from an EMBL/GenBank/DDBJ whole genome shotgun (WGS) entry which is preliminary data.</text>
</comment>
<dbReference type="EMBL" id="CM046396">
    <property type="protein sequence ID" value="KAI8539428.1"/>
    <property type="molecule type" value="Genomic_DNA"/>
</dbReference>
<sequence length="104" mass="11812">MGYVSPPDLYSGCPSNPVFNSDFWKVEIDTVEVSYPAGGGFVKRRSDPSVGKSGCFQTILPFQIPLSNQGDFVFVFSNDLFSFSENQTERERERERERKVLFVT</sequence>
<proteinExistence type="predicted"/>
<reference evidence="1" key="1">
    <citation type="submission" date="2022-02" db="EMBL/GenBank/DDBJ databases">
        <title>Plant Genome Project.</title>
        <authorList>
            <person name="Zhang R.-G."/>
        </authorList>
    </citation>
    <scope>NUCLEOTIDE SEQUENCE</scope>
    <source>
        <strain evidence="1">AT1</strain>
    </source>
</reference>
<name>A0ACC0MGI1_RHOML</name>
<gene>
    <name evidence="1" type="ORF">RHMOL_Rhmol09G0182500</name>
</gene>
<organism evidence="1 2">
    <name type="scientific">Rhododendron molle</name>
    <name type="common">Chinese azalea</name>
    <name type="synonym">Azalea mollis</name>
    <dbReference type="NCBI Taxonomy" id="49168"/>
    <lineage>
        <taxon>Eukaryota</taxon>
        <taxon>Viridiplantae</taxon>
        <taxon>Streptophyta</taxon>
        <taxon>Embryophyta</taxon>
        <taxon>Tracheophyta</taxon>
        <taxon>Spermatophyta</taxon>
        <taxon>Magnoliopsida</taxon>
        <taxon>eudicotyledons</taxon>
        <taxon>Gunneridae</taxon>
        <taxon>Pentapetalae</taxon>
        <taxon>asterids</taxon>
        <taxon>Ericales</taxon>
        <taxon>Ericaceae</taxon>
        <taxon>Ericoideae</taxon>
        <taxon>Rhodoreae</taxon>
        <taxon>Rhododendron</taxon>
    </lineage>
</organism>
<dbReference type="Proteomes" id="UP001062846">
    <property type="component" value="Chromosome 9"/>
</dbReference>
<protein>
    <submittedName>
        <fullName evidence="1">Uncharacterized protein</fullName>
    </submittedName>
</protein>